<keyword evidence="4" id="KW-0904">Protein phosphatase</keyword>
<dbReference type="EMBL" id="DS113209">
    <property type="protein sequence ID" value="EAY19344.1"/>
    <property type="molecule type" value="Genomic_DNA"/>
</dbReference>
<dbReference type="EC" id="3.1.3.16" evidence="8"/>
<dbReference type="InterPro" id="IPR004843">
    <property type="entry name" value="Calcineurin-like_PHP"/>
</dbReference>
<dbReference type="GO" id="GO:0005737">
    <property type="term" value="C:cytoplasm"/>
    <property type="evidence" value="ECO:0000318"/>
    <property type="project" value="GO_Central"/>
</dbReference>
<dbReference type="PRINTS" id="PR00114">
    <property type="entry name" value="STPHPHTASE"/>
</dbReference>
<dbReference type="VEuPathDB" id="TrichDB:TVAG_452580"/>
<sequence length="319" mass="36672">MENGNSNPRLDRLLKKLQAAESLPKDTRIKMDVSDLNWLCNEAIKVFKSEPVLLSLKSPITVCGDIHGQFYDLLKFMKMGGQPPTTNYLFLGDYVDRGKNSVEVFTYLLCLKIKYPNNFWILRGNHETRDISRLYGFFAECSQNYSPDLWSKFTDVFDYIPLAAVISDRIFCVHGGLSPELQDLSQISKLQRPIRIPDQGLLADLVWADPSNEHLGWRPSERGISYSFGSDIAEKFLSKNDFDLICRAHQVVDRGYEFPFTPKQSVLTVFSAPDYCEEFMNRGAMLKVDQDLRCTFEFVDPPKKKNGAVRRPLTAYMRY</sequence>
<dbReference type="InParanoid" id="A2DJY0"/>
<dbReference type="SMART" id="SM00156">
    <property type="entry name" value="PP2Ac"/>
    <property type="match status" value="1"/>
</dbReference>
<evidence type="ECO:0000256" key="1">
    <source>
        <dbReference type="ARBA" id="ARBA00001936"/>
    </source>
</evidence>
<evidence type="ECO:0000313" key="10">
    <source>
        <dbReference type="EMBL" id="EAY19344.1"/>
    </source>
</evidence>
<dbReference type="InterPro" id="IPR029052">
    <property type="entry name" value="Metallo-depent_PP-like"/>
</dbReference>
<comment type="similarity">
    <text evidence="8">Belongs to the PPP phosphatase family.</text>
</comment>
<comment type="catalytic activity">
    <reaction evidence="7 8">
        <text>O-phospho-L-threonyl-[protein] + H2O = L-threonyl-[protein] + phosphate</text>
        <dbReference type="Rhea" id="RHEA:47004"/>
        <dbReference type="Rhea" id="RHEA-COMP:11060"/>
        <dbReference type="Rhea" id="RHEA-COMP:11605"/>
        <dbReference type="ChEBI" id="CHEBI:15377"/>
        <dbReference type="ChEBI" id="CHEBI:30013"/>
        <dbReference type="ChEBI" id="CHEBI:43474"/>
        <dbReference type="ChEBI" id="CHEBI:61977"/>
        <dbReference type="EC" id="3.1.3.16"/>
    </reaction>
</comment>
<comment type="cofactor">
    <cofactor evidence="1">
        <name>Mn(2+)</name>
        <dbReference type="ChEBI" id="CHEBI:29035"/>
    </cofactor>
</comment>
<dbReference type="Proteomes" id="UP000001542">
    <property type="component" value="Unassembled WGS sequence"/>
</dbReference>
<name>A2DJY0_TRIV3</name>
<evidence type="ECO:0000256" key="5">
    <source>
        <dbReference type="ARBA" id="ARBA00023211"/>
    </source>
</evidence>
<keyword evidence="3 8" id="KW-0378">Hydrolase</keyword>
<dbReference type="STRING" id="5722.A2DJY0"/>
<protein>
    <recommendedName>
        <fullName evidence="8">Serine/threonine-protein phosphatase</fullName>
        <ecNumber evidence="8">3.1.3.16</ecNumber>
    </recommendedName>
</protein>
<dbReference type="PROSITE" id="PS00125">
    <property type="entry name" value="SER_THR_PHOSPHATASE"/>
    <property type="match status" value="1"/>
</dbReference>
<evidence type="ECO:0000256" key="6">
    <source>
        <dbReference type="ARBA" id="ARBA00047761"/>
    </source>
</evidence>
<dbReference type="InterPro" id="IPR050341">
    <property type="entry name" value="PP1_catalytic_subunit"/>
</dbReference>
<evidence type="ECO:0000256" key="7">
    <source>
        <dbReference type="ARBA" id="ARBA00048336"/>
    </source>
</evidence>
<dbReference type="AlphaFoldDB" id="A2DJY0"/>
<dbReference type="SUPFAM" id="SSF56300">
    <property type="entry name" value="Metallo-dependent phosphatases"/>
    <property type="match status" value="1"/>
</dbReference>
<evidence type="ECO:0000256" key="3">
    <source>
        <dbReference type="ARBA" id="ARBA00022801"/>
    </source>
</evidence>
<dbReference type="PANTHER" id="PTHR11668:SF300">
    <property type="entry name" value="SERINE_THREONINE-PROTEIN PHOSPHATASE"/>
    <property type="match status" value="1"/>
</dbReference>
<keyword evidence="5" id="KW-0464">Manganese</keyword>
<dbReference type="InterPro" id="IPR006186">
    <property type="entry name" value="Ser/Thr-sp_prot-phosphatase"/>
</dbReference>
<dbReference type="FunFam" id="3.60.21.10:FF:000080">
    <property type="entry name" value="Serine/threonine-protein phosphatase"/>
    <property type="match status" value="1"/>
</dbReference>
<dbReference type="KEGG" id="tva:5464869"/>
<dbReference type="GO" id="GO:0046872">
    <property type="term" value="F:metal ion binding"/>
    <property type="evidence" value="ECO:0007669"/>
    <property type="project" value="UniProtKB-KW"/>
</dbReference>
<reference evidence="10" key="2">
    <citation type="journal article" date="2007" name="Science">
        <title>Draft genome sequence of the sexually transmitted pathogen Trichomonas vaginalis.</title>
        <authorList>
            <person name="Carlton J.M."/>
            <person name="Hirt R.P."/>
            <person name="Silva J.C."/>
            <person name="Delcher A.L."/>
            <person name="Schatz M."/>
            <person name="Zhao Q."/>
            <person name="Wortman J.R."/>
            <person name="Bidwell S.L."/>
            <person name="Alsmark U.C.M."/>
            <person name="Besteiro S."/>
            <person name="Sicheritz-Ponten T."/>
            <person name="Noel C.J."/>
            <person name="Dacks J.B."/>
            <person name="Foster P.G."/>
            <person name="Simillion C."/>
            <person name="Van de Peer Y."/>
            <person name="Miranda-Saavedra D."/>
            <person name="Barton G.J."/>
            <person name="Westrop G.D."/>
            <person name="Mueller S."/>
            <person name="Dessi D."/>
            <person name="Fiori P.L."/>
            <person name="Ren Q."/>
            <person name="Paulsen I."/>
            <person name="Zhang H."/>
            <person name="Bastida-Corcuera F.D."/>
            <person name="Simoes-Barbosa A."/>
            <person name="Brown M.T."/>
            <person name="Hayes R.D."/>
            <person name="Mukherjee M."/>
            <person name="Okumura C.Y."/>
            <person name="Schneider R."/>
            <person name="Smith A.J."/>
            <person name="Vanacova S."/>
            <person name="Villalvazo M."/>
            <person name="Haas B.J."/>
            <person name="Pertea M."/>
            <person name="Feldblyum T.V."/>
            <person name="Utterback T.R."/>
            <person name="Shu C.L."/>
            <person name="Osoegawa K."/>
            <person name="de Jong P.J."/>
            <person name="Hrdy I."/>
            <person name="Horvathova L."/>
            <person name="Zubacova Z."/>
            <person name="Dolezal P."/>
            <person name="Malik S.B."/>
            <person name="Logsdon J.M. Jr."/>
            <person name="Henze K."/>
            <person name="Gupta A."/>
            <person name="Wang C.C."/>
            <person name="Dunne R.L."/>
            <person name="Upcroft J.A."/>
            <person name="Upcroft P."/>
            <person name="White O."/>
            <person name="Salzberg S.L."/>
            <person name="Tang P."/>
            <person name="Chiu C.-H."/>
            <person name="Lee Y.-S."/>
            <person name="Embley T.M."/>
            <person name="Coombs G.H."/>
            <person name="Mottram J.C."/>
            <person name="Tachezy J."/>
            <person name="Fraser-Liggett C.M."/>
            <person name="Johnson P.J."/>
        </authorList>
    </citation>
    <scope>NUCLEOTIDE SEQUENCE [LARGE SCALE GENOMIC DNA]</scope>
    <source>
        <strain evidence="10">G3</strain>
    </source>
</reference>
<dbReference type="VEuPathDB" id="TrichDB:TVAGG3_0290760"/>
<dbReference type="Pfam" id="PF00149">
    <property type="entry name" value="Metallophos"/>
    <property type="match status" value="1"/>
</dbReference>
<evidence type="ECO:0000256" key="4">
    <source>
        <dbReference type="ARBA" id="ARBA00022912"/>
    </source>
</evidence>
<gene>
    <name evidence="10" type="ORF">TVAG_452580</name>
</gene>
<keyword evidence="11" id="KW-1185">Reference proteome</keyword>
<dbReference type="OrthoDB" id="1930084at2759"/>
<proteinExistence type="inferred from homology"/>
<organism evidence="10 11">
    <name type="scientific">Trichomonas vaginalis (strain ATCC PRA-98 / G3)</name>
    <dbReference type="NCBI Taxonomy" id="412133"/>
    <lineage>
        <taxon>Eukaryota</taxon>
        <taxon>Metamonada</taxon>
        <taxon>Parabasalia</taxon>
        <taxon>Trichomonadida</taxon>
        <taxon>Trichomonadidae</taxon>
        <taxon>Trichomonas</taxon>
    </lineage>
</organism>
<dbReference type="SMR" id="A2DJY0"/>
<dbReference type="GO" id="GO:0004722">
    <property type="term" value="F:protein serine/threonine phosphatase activity"/>
    <property type="evidence" value="ECO:0000318"/>
    <property type="project" value="GO_Central"/>
</dbReference>
<dbReference type="Gene3D" id="3.60.21.10">
    <property type="match status" value="1"/>
</dbReference>
<reference evidence="10" key="1">
    <citation type="submission" date="2006-10" db="EMBL/GenBank/DDBJ databases">
        <authorList>
            <person name="Amadeo P."/>
            <person name="Zhao Q."/>
            <person name="Wortman J."/>
            <person name="Fraser-Liggett C."/>
            <person name="Carlton J."/>
        </authorList>
    </citation>
    <scope>NUCLEOTIDE SEQUENCE</scope>
    <source>
        <strain evidence="10">G3</strain>
    </source>
</reference>
<feature type="domain" description="Serine/threonine specific protein phosphatases" evidence="9">
    <location>
        <begin position="122"/>
        <end position="127"/>
    </location>
</feature>
<evidence type="ECO:0000256" key="2">
    <source>
        <dbReference type="ARBA" id="ARBA00022723"/>
    </source>
</evidence>
<dbReference type="RefSeq" id="XP_001580330.1">
    <property type="nucleotide sequence ID" value="XM_001580280.1"/>
</dbReference>
<evidence type="ECO:0000259" key="9">
    <source>
        <dbReference type="PROSITE" id="PS00125"/>
    </source>
</evidence>
<accession>A2DJY0</accession>
<dbReference type="OMA" id="REDYCHI"/>
<keyword evidence="2" id="KW-0479">Metal-binding</keyword>
<dbReference type="PANTHER" id="PTHR11668">
    <property type="entry name" value="SERINE/THREONINE PROTEIN PHOSPHATASE"/>
    <property type="match status" value="1"/>
</dbReference>
<dbReference type="GO" id="GO:0005634">
    <property type="term" value="C:nucleus"/>
    <property type="evidence" value="ECO:0000318"/>
    <property type="project" value="GO_Central"/>
</dbReference>
<dbReference type="eggNOG" id="KOG0374">
    <property type="taxonomic scope" value="Eukaryota"/>
</dbReference>
<evidence type="ECO:0000256" key="8">
    <source>
        <dbReference type="RuleBase" id="RU004273"/>
    </source>
</evidence>
<comment type="catalytic activity">
    <reaction evidence="6">
        <text>O-phospho-L-seryl-[protein] + H2O = L-seryl-[protein] + phosphate</text>
        <dbReference type="Rhea" id="RHEA:20629"/>
        <dbReference type="Rhea" id="RHEA-COMP:9863"/>
        <dbReference type="Rhea" id="RHEA-COMP:11604"/>
        <dbReference type="ChEBI" id="CHEBI:15377"/>
        <dbReference type="ChEBI" id="CHEBI:29999"/>
        <dbReference type="ChEBI" id="CHEBI:43474"/>
        <dbReference type="ChEBI" id="CHEBI:83421"/>
        <dbReference type="EC" id="3.1.3.16"/>
    </reaction>
</comment>
<evidence type="ECO:0000313" key="11">
    <source>
        <dbReference type="Proteomes" id="UP000001542"/>
    </source>
</evidence>